<gene>
    <name evidence="6" type="ORF">LCGC14_2781910</name>
</gene>
<evidence type="ECO:0000313" key="6">
    <source>
        <dbReference type="EMBL" id="KKK84582.1"/>
    </source>
</evidence>
<reference evidence="6" key="1">
    <citation type="journal article" date="2015" name="Nature">
        <title>Complex archaea that bridge the gap between prokaryotes and eukaryotes.</title>
        <authorList>
            <person name="Spang A."/>
            <person name="Saw J.H."/>
            <person name="Jorgensen S.L."/>
            <person name="Zaremba-Niedzwiedzka K."/>
            <person name="Martijn J."/>
            <person name="Lind A.E."/>
            <person name="van Eijk R."/>
            <person name="Schleper C."/>
            <person name="Guy L."/>
            <person name="Ettema T.J."/>
        </authorList>
    </citation>
    <scope>NUCLEOTIDE SEQUENCE</scope>
</reference>
<dbReference type="PROSITE" id="PS00913">
    <property type="entry name" value="ADH_IRON_1"/>
    <property type="match status" value="1"/>
</dbReference>
<dbReference type="Pfam" id="PF00465">
    <property type="entry name" value="Fe-ADH"/>
    <property type="match status" value="1"/>
</dbReference>
<dbReference type="GO" id="GO:0046872">
    <property type="term" value="F:metal ion binding"/>
    <property type="evidence" value="ECO:0007669"/>
    <property type="project" value="InterPro"/>
</dbReference>
<dbReference type="CDD" id="cd08551">
    <property type="entry name" value="Fe-ADH"/>
    <property type="match status" value="1"/>
</dbReference>
<comment type="similarity">
    <text evidence="1">Belongs to the iron-containing alcohol dehydrogenase family.</text>
</comment>
<sequence length="311" mass="32639">DVQVEKGAKIYQDANADVLVAVGGGSAIDSAKAIGILVNNGGSIRDYAGIDLFENPIPPLITIPTTAGTGSEVTVWSVITNTKDNYKMAPGGWKIVPKIALVDPVMMASMPPLMTASSGVDALSHAVEAYCTPYAMPQTDVLALAAIKLIVQHLGPAVADGTNMAAREGMAMGSLVAGMAFSSAGCGGIHALGHQLSTQCGMPHSMAMGIMMPPVMEYNIISCMDRMIDIAIAMGEVVDGLNKREAAGKAPAAIRDFVKSLGLPIKLSEYGVDKKIIPDLAKWAIKDGDLPGNPRILNLEEIKELYSRTFE</sequence>
<keyword evidence="2" id="KW-0560">Oxidoreductase</keyword>
<evidence type="ECO:0000259" key="5">
    <source>
        <dbReference type="Pfam" id="PF25137"/>
    </source>
</evidence>
<dbReference type="InterPro" id="IPR039697">
    <property type="entry name" value="Alcohol_dehydrogenase_Fe"/>
</dbReference>
<feature type="domain" description="Fe-containing alcohol dehydrogenase-like C-terminal" evidence="5">
    <location>
        <begin position="115"/>
        <end position="309"/>
    </location>
</feature>
<evidence type="ECO:0000259" key="4">
    <source>
        <dbReference type="Pfam" id="PF00465"/>
    </source>
</evidence>
<dbReference type="FunFam" id="3.40.50.1970:FF:000003">
    <property type="entry name" value="Alcohol dehydrogenase, iron-containing"/>
    <property type="match status" value="1"/>
</dbReference>
<evidence type="ECO:0000256" key="1">
    <source>
        <dbReference type="ARBA" id="ARBA00007358"/>
    </source>
</evidence>
<comment type="caution">
    <text evidence="6">The sequence shown here is derived from an EMBL/GenBank/DDBJ whole genome shotgun (WGS) entry which is preliminary data.</text>
</comment>
<dbReference type="PANTHER" id="PTHR11496">
    <property type="entry name" value="ALCOHOL DEHYDROGENASE"/>
    <property type="match status" value="1"/>
</dbReference>
<dbReference type="SUPFAM" id="SSF56796">
    <property type="entry name" value="Dehydroquinate synthase-like"/>
    <property type="match status" value="1"/>
</dbReference>
<protein>
    <submittedName>
        <fullName evidence="6">Uncharacterized protein</fullName>
    </submittedName>
</protein>
<accession>A0A0F8YT22</accession>
<dbReference type="Pfam" id="PF25137">
    <property type="entry name" value="ADH_Fe_C"/>
    <property type="match status" value="1"/>
</dbReference>
<dbReference type="InterPro" id="IPR018211">
    <property type="entry name" value="ADH_Fe_CS"/>
</dbReference>
<dbReference type="GO" id="GO:0004022">
    <property type="term" value="F:alcohol dehydrogenase (NAD+) activity"/>
    <property type="evidence" value="ECO:0007669"/>
    <property type="project" value="TreeGrafter"/>
</dbReference>
<keyword evidence="3" id="KW-0520">NAD</keyword>
<dbReference type="PANTHER" id="PTHR11496:SF102">
    <property type="entry name" value="ALCOHOL DEHYDROGENASE 4"/>
    <property type="match status" value="1"/>
</dbReference>
<evidence type="ECO:0000256" key="3">
    <source>
        <dbReference type="ARBA" id="ARBA00023027"/>
    </source>
</evidence>
<feature type="domain" description="Alcohol dehydrogenase iron-type/glycerol dehydrogenase GldA" evidence="4">
    <location>
        <begin position="3"/>
        <end position="104"/>
    </location>
</feature>
<dbReference type="Gene3D" id="3.40.50.1970">
    <property type="match status" value="1"/>
</dbReference>
<evidence type="ECO:0000256" key="2">
    <source>
        <dbReference type="ARBA" id="ARBA00023002"/>
    </source>
</evidence>
<proteinExistence type="inferred from homology"/>
<feature type="non-terminal residue" evidence="6">
    <location>
        <position position="1"/>
    </location>
</feature>
<dbReference type="EMBL" id="LAZR01051710">
    <property type="protein sequence ID" value="KKK84582.1"/>
    <property type="molecule type" value="Genomic_DNA"/>
</dbReference>
<dbReference type="AlphaFoldDB" id="A0A0F8YT22"/>
<dbReference type="InterPro" id="IPR001670">
    <property type="entry name" value="ADH_Fe/GldA"/>
</dbReference>
<dbReference type="InterPro" id="IPR056798">
    <property type="entry name" value="ADH_Fe_C"/>
</dbReference>
<name>A0A0F8YT22_9ZZZZ</name>
<dbReference type="FunFam" id="1.20.1090.10:FF:000001">
    <property type="entry name" value="Aldehyde-alcohol dehydrogenase"/>
    <property type="match status" value="1"/>
</dbReference>
<dbReference type="Gene3D" id="1.20.1090.10">
    <property type="entry name" value="Dehydroquinate synthase-like - alpha domain"/>
    <property type="match status" value="1"/>
</dbReference>
<organism evidence="6">
    <name type="scientific">marine sediment metagenome</name>
    <dbReference type="NCBI Taxonomy" id="412755"/>
    <lineage>
        <taxon>unclassified sequences</taxon>
        <taxon>metagenomes</taxon>
        <taxon>ecological metagenomes</taxon>
    </lineage>
</organism>